<protein>
    <submittedName>
        <fullName evidence="1">Uncharacterized protein</fullName>
    </submittedName>
</protein>
<organism evidence="1 2">
    <name type="scientific">Ancylostoma ceylanicum</name>
    <dbReference type="NCBI Taxonomy" id="53326"/>
    <lineage>
        <taxon>Eukaryota</taxon>
        <taxon>Metazoa</taxon>
        <taxon>Ecdysozoa</taxon>
        <taxon>Nematoda</taxon>
        <taxon>Chromadorea</taxon>
        <taxon>Rhabditida</taxon>
        <taxon>Rhabditina</taxon>
        <taxon>Rhabditomorpha</taxon>
        <taxon>Strongyloidea</taxon>
        <taxon>Ancylostomatidae</taxon>
        <taxon>Ancylostomatinae</taxon>
        <taxon>Ancylostoma</taxon>
    </lineage>
</organism>
<proteinExistence type="predicted"/>
<comment type="caution">
    <text evidence="1">The sequence shown here is derived from an EMBL/GenBank/DDBJ whole genome shotgun (WGS) entry which is preliminary data.</text>
</comment>
<dbReference type="EMBL" id="JARK01001028">
    <property type="protein sequence ID" value="EYC34795.1"/>
    <property type="molecule type" value="Genomic_DNA"/>
</dbReference>
<sequence>VSNAVSVLLSKLDRAVHRAIDPAHANGWNGANGAVAQDVG</sequence>
<reference evidence="2" key="1">
    <citation type="journal article" date="2015" name="Nat. Genet.">
        <title>The genome and transcriptome of the zoonotic hookworm Ancylostoma ceylanicum identify infection-specific gene families.</title>
        <authorList>
            <person name="Schwarz E.M."/>
            <person name="Hu Y."/>
            <person name="Antoshechkin I."/>
            <person name="Miller M.M."/>
            <person name="Sternberg P.W."/>
            <person name="Aroian R.V."/>
        </authorList>
    </citation>
    <scope>NUCLEOTIDE SEQUENCE</scope>
    <source>
        <strain evidence="2">HY135</strain>
    </source>
</reference>
<dbReference type="AlphaFoldDB" id="A0A016W566"/>
<dbReference type="Proteomes" id="UP000024635">
    <property type="component" value="Unassembled WGS sequence"/>
</dbReference>
<feature type="non-terminal residue" evidence="1">
    <location>
        <position position="1"/>
    </location>
</feature>
<evidence type="ECO:0000313" key="1">
    <source>
        <dbReference type="EMBL" id="EYC34795.1"/>
    </source>
</evidence>
<name>A0A016W566_9BILA</name>
<keyword evidence="2" id="KW-1185">Reference proteome</keyword>
<evidence type="ECO:0000313" key="2">
    <source>
        <dbReference type="Proteomes" id="UP000024635"/>
    </source>
</evidence>
<accession>A0A016W566</accession>
<gene>
    <name evidence="1" type="primary">Acey_s1429.g3872</name>
    <name evidence="1" type="ORF">Y032_1429g3872</name>
</gene>